<feature type="region of interest" description="Disordered" evidence="10">
    <location>
        <begin position="315"/>
        <end position="334"/>
    </location>
</feature>
<evidence type="ECO:0000256" key="10">
    <source>
        <dbReference type="SAM" id="MobiDB-lite"/>
    </source>
</evidence>
<keyword evidence="4 9" id="KW-0378">Hydrolase</keyword>
<evidence type="ECO:0000256" key="9">
    <source>
        <dbReference type="RuleBase" id="RU365059"/>
    </source>
</evidence>
<evidence type="ECO:0000256" key="1">
    <source>
        <dbReference type="ARBA" id="ARBA00005290"/>
    </source>
</evidence>
<dbReference type="EMBL" id="FN648487">
    <property type="protein sequence ID" value="CBN74574.1"/>
    <property type="molecule type" value="Genomic_DNA"/>
</dbReference>
<dbReference type="InParanoid" id="D8LKI4"/>
<organism evidence="12 13">
    <name type="scientific">Ectocarpus siliculosus</name>
    <name type="common">Brown alga</name>
    <name type="synonym">Conferva siliculosa</name>
    <dbReference type="NCBI Taxonomy" id="2880"/>
    <lineage>
        <taxon>Eukaryota</taxon>
        <taxon>Sar</taxon>
        <taxon>Stramenopiles</taxon>
        <taxon>Ochrophyta</taxon>
        <taxon>PX clade</taxon>
        <taxon>Phaeophyceae</taxon>
        <taxon>Ectocarpales</taxon>
        <taxon>Ectocarpaceae</taxon>
        <taxon>Ectocarpus</taxon>
    </lineage>
</organism>
<dbReference type="AlphaFoldDB" id="D8LKI4"/>
<reference evidence="12 13" key="1">
    <citation type="journal article" date="2010" name="Nature">
        <title>The Ectocarpus genome and the independent evolution of multicellularity in brown algae.</title>
        <authorList>
            <person name="Cock J.M."/>
            <person name="Sterck L."/>
            <person name="Rouze P."/>
            <person name="Scornet D."/>
            <person name="Allen A.E."/>
            <person name="Amoutzias G."/>
            <person name="Anthouard V."/>
            <person name="Artiguenave F."/>
            <person name="Aury J.M."/>
            <person name="Badger J.H."/>
            <person name="Beszteri B."/>
            <person name="Billiau K."/>
            <person name="Bonnet E."/>
            <person name="Bothwell J.H."/>
            <person name="Bowler C."/>
            <person name="Boyen C."/>
            <person name="Brownlee C."/>
            <person name="Carrano C.J."/>
            <person name="Charrier B."/>
            <person name="Cho G.Y."/>
            <person name="Coelho S.M."/>
            <person name="Collen J."/>
            <person name="Corre E."/>
            <person name="Da Silva C."/>
            <person name="Delage L."/>
            <person name="Delaroque N."/>
            <person name="Dittami S.M."/>
            <person name="Doulbeau S."/>
            <person name="Elias M."/>
            <person name="Farnham G."/>
            <person name="Gachon C.M."/>
            <person name="Gschloessl B."/>
            <person name="Heesch S."/>
            <person name="Jabbari K."/>
            <person name="Jubin C."/>
            <person name="Kawai H."/>
            <person name="Kimura K."/>
            <person name="Kloareg B."/>
            <person name="Kupper F.C."/>
            <person name="Lang D."/>
            <person name="Le Bail A."/>
            <person name="Leblanc C."/>
            <person name="Lerouge P."/>
            <person name="Lohr M."/>
            <person name="Lopez P.J."/>
            <person name="Martens C."/>
            <person name="Maumus F."/>
            <person name="Michel G."/>
            <person name="Miranda-Saavedra D."/>
            <person name="Morales J."/>
            <person name="Moreau H."/>
            <person name="Motomura T."/>
            <person name="Nagasato C."/>
            <person name="Napoli C.A."/>
            <person name="Nelson D.R."/>
            <person name="Nyvall-Collen P."/>
            <person name="Peters A.F."/>
            <person name="Pommier C."/>
            <person name="Potin P."/>
            <person name="Poulain J."/>
            <person name="Quesneville H."/>
            <person name="Read B."/>
            <person name="Rensing S.A."/>
            <person name="Ritter A."/>
            <person name="Rousvoal S."/>
            <person name="Samanta M."/>
            <person name="Samson G."/>
            <person name="Schroeder D.C."/>
            <person name="Segurens B."/>
            <person name="Strittmatter M."/>
            <person name="Tonon T."/>
            <person name="Tregear J.W."/>
            <person name="Valentin K."/>
            <person name="von Dassow P."/>
            <person name="Yamagishi T."/>
            <person name="Van de Peer Y."/>
            <person name="Wincker P."/>
        </authorList>
    </citation>
    <scope>NUCLEOTIDE SEQUENCE [LARGE SCALE GENOMIC DNA]</scope>
    <source>
        <strain evidence="13">Ec32 / CCAP1310/4</strain>
    </source>
</reference>
<evidence type="ECO:0000256" key="8">
    <source>
        <dbReference type="ARBA" id="ARBA00055682"/>
    </source>
</evidence>
<evidence type="ECO:0000313" key="13">
    <source>
        <dbReference type="Proteomes" id="UP000002630"/>
    </source>
</evidence>
<comment type="function">
    <text evidence="8 9">Small GTPase required for proper nuclear import of RNA polymerase II (RNAPII). May act at an RNAP assembly step prior to nuclear import.</text>
</comment>
<keyword evidence="5" id="KW-0175">Coiled coil</keyword>
<comment type="subunit">
    <text evidence="9">Binds to RNA polymerase II.</text>
</comment>
<keyword evidence="2 9" id="KW-0963">Cytoplasm</keyword>
<dbReference type="EMBL" id="FN649744">
    <property type="protein sequence ID" value="CBN74574.1"/>
    <property type="molecule type" value="Genomic_DNA"/>
</dbReference>
<evidence type="ECO:0000313" key="12">
    <source>
        <dbReference type="EMBL" id="CBN74574.1"/>
    </source>
</evidence>
<comment type="subcellular location">
    <subcellularLocation>
        <location evidence="9">Cytoplasm</location>
    </subcellularLocation>
    <subcellularLocation>
        <location evidence="9">Nucleus</location>
    </subcellularLocation>
</comment>
<feature type="region of interest" description="Disordered" evidence="10">
    <location>
        <begin position="1"/>
        <end position="45"/>
    </location>
</feature>
<feature type="compositionally biased region" description="Basic and acidic residues" evidence="10">
    <location>
        <begin position="1"/>
        <end position="16"/>
    </location>
</feature>
<dbReference type="Gene3D" id="3.40.50.300">
    <property type="entry name" value="P-loop containing nucleotide triphosphate hydrolases"/>
    <property type="match status" value="1"/>
</dbReference>
<dbReference type="OrthoDB" id="243313at2759"/>
<accession>D8LKI4</accession>
<dbReference type="Pfam" id="PF03029">
    <property type="entry name" value="ATP_bind_1"/>
    <property type="match status" value="1"/>
</dbReference>
<dbReference type="CDD" id="cd17870">
    <property type="entry name" value="GPN1"/>
    <property type="match status" value="1"/>
</dbReference>
<keyword evidence="3 9" id="KW-0547">Nucleotide-binding</keyword>
<dbReference type="SMART" id="SM00382">
    <property type="entry name" value="AAA"/>
    <property type="match status" value="1"/>
</dbReference>
<dbReference type="InterPro" id="IPR027417">
    <property type="entry name" value="P-loop_NTPase"/>
</dbReference>
<dbReference type="eggNOG" id="KOG1532">
    <property type="taxonomic scope" value="Eukaryota"/>
</dbReference>
<dbReference type="InterPro" id="IPR003593">
    <property type="entry name" value="AAA+_ATPase"/>
</dbReference>
<name>D8LKI4_ECTSI</name>
<protein>
    <recommendedName>
        <fullName evidence="9">GPN-loop GTPase</fullName>
        <ecNumber evidence="9">3.6.5.-</ecNumber>
    </recommendedName>
</protein>
<feature type="region of interest" description="Disordered" evidence="10">
    <location>
        <begin position="345"/>
        <end position="423"/>
    </location>
</feature>
<feature type="compositionally biased region" description="Low complexity" evidence="10">
    <location>
        <begin position="352"/>
        <end position="366"/>
    </location>
</feature>
<feature type="domain" description="AAA+ ATPase" evidence="11">
    <location>
        <begin position="51"/>
        <end position="190"/>
    </location>
</feature>
<dbReference type="InterPro" id="IPR030230">
    <property type="entry name" value="Gpn1/Npa3/XAB1"/>
</dbReference>
<dbReference type="FunCoup" id="D8LKI4">
    <property type="interactions" value="389"/>
</dbReference>
<keyword evidence="7" id="KW-0539">Nucleus</keyword>
<dbReference type="PANTHER" id="PTHR21231:SF8">
    <property type="entry name" value="GPN-LOOP GTPASE 1"/>
    <property type="match status" value="1"/>
</dbReference>
<proteinExistence type="inferred from homology"/>
<keyword evidence="13" id="KW-1185">Reference proteome</keyword>
<dbReference type="FunFam" id="3.40.50.300:FF:000888">
    <property type="entry name" value="GPN-loop GTPase 1"/>
    <property type="match status" value="1"/>
</dbReference>
<feature type="compositionally biased region" description="Gly residues" evidence="10">
    <location>
        <begin position="367"/>
        <end position="378"/>
    </location>
</feature>
<evidence type="ECO:0000256" key="5">
    <source>
        <dbReference type="ARBA" id="ARBA00023054"/>
    </source>
</evidence>
<dbReference type="SUPFAM" id="SSF52540">
    <property type="entry name" value="P-loop containing nucleoside triphosphate hydrolases"/>
    <property type="match status" value="1"/>
</dbReference>
<dbReference type="PANTHER" id="PTHR21231">
    <property type="entry name" value="XPA-BINDING PROTEIN 1-RELATED"/>
    <property type="match status" value="1"/>
</dbReference>
<evidence type="ECO:0000259" key="11">
    <source>
        <dbReference type="SMART" id="SM00382"/>
    </source>
</evidence>
<dbReference type="OMA" id="MIIVFNK"/>
<dbReference type="STRING" id="2880.D8LKI4"/>
<gene>
    <name evidence="12" type="ORF">Esi_0030_0090</name>
</gene>
<evidence type="ECO:0000256" key="4">
    <source>
        <dbReference type="ARBA" id="ARBA00022801"/>
    </source>
</evidence>
<keyword evidence="6 9" id="KW-0342">GTP-binding</keyword>
<comment type="similarity">
    <text evidence="1 9">Belongs to the GPN-loop GTPase family.</text>
</comment>
<sequence>MEFLQKVEEEARRGGDDGASPAAASDPTGTGGGSSSVTAAGGKGEASTKKKPVVCIVMGMAGSGKTTLLQRLNLYTAEKGIKSYFINLDPAVKQVPFGASIDIRDTVNYKEVMSQYGLGPNGAITTSLNLFATRFDQVLDLLEKRSDDLEYVFIDTPGQIEVFTWSASGQIITETLASAFPTTLVYVVDTPRTANPTTFMSNMLYACSVLYKSRLPLVLALNKSDILSPKFALEWMSDFEKLQEALDTSGDESYMNSLNRSLALVLDEFYNALTAVGVSAASGDGMPALFKALDNAALEFERDYLPDLQRRIKEAKARQEAAKQASLPHPPKRSMEKLMTDIAITSGDNDSAAPGTKGAAGGAAVAGTGGRTATGAGVGRITRVGVPIGSEGSSGTSGDGTEGGAGAGPPARPVGADIEAHDV</sequence>
<evidence type="ECO:0000256" key="6">
    <source>
        <dbReference type="ARBA" id="ARBA00023134"/>
    </source>
</evidence>
<evidence type="ECO:0000256" key="7">
    <source>
        <dbReference type="ARBA" id="ARBA00023242"/>
    </source>
</evidence>
<dbReference type="GO" id="GO:0005634">
    <property type="term" value="C:nucleus"/>
    <property type="evidence" value="ECO:0007669"/>
    <property type="project" value="UniProtKB-SubCell"/>
</dbReference>
<dbReference type="Proteomes" id="UP000002630">
    <property type="component" value="Linkage Group LG19"/>
</dbReference>
<dbReference type="EC" id="3.6.5.-" evidence="9"/>
<evidence type="ECO:0000256" key="3">
    <source>
        <dbReference type="ARBA" id="ARBA00022741"/>
    </source>
</evidence>
<dbReference type="GO" id="GO:0005525">
    <property type="term" value="F:GTP binding"/>
    <property type="evidence" value="ECO:0007669"/>
    <property type="project" value="UniProtKB-KW"/>
</dbReference>
<dbReference type="InterPro" id="IPR004130">
    <property type="entry name" value="Gpn"/>
</dbReference>
<feature type="compositionally biased region" description="Low complexity" evidence="10">
    <location>
        <begin position="18"/>
        <end position="28"/>
    </location>
</feature>
<evidence type="ECO:0000256" key="2">
    <source>
        <dbReference type="ARBA" id="ARBA00022490"/>
    </source>
</evidence>
<feature type="compositionally biased region" description="Gly residues" evidence="10">
    <location>
        <begin position="395"/>
        <end position="407"/>
    </location>
</feature>
<dbReference type="GO" id="GO:0003924">
    <property type="term" value="F:GTPase activity"/>
    <property type="evidence" value="ECO:0007669"/>
    <property type="project" value="InterPro"/>
</dbReference>
<dbReference type="GO" id="GO:0005737">
    <property type="term" value="C:cytoplasm"/>
    <property type="evidence" value="ECO:0007669"/>
    <property type="project" value="UniProtKB-SubCell"/>
</dbReference>